<dbReference type="InterPro" id="IPR002708">
    <property type="entry name" value="HcyBio"/>
</dbReference>
<evidence type="ECO:0000259" key="1">
    <source>
        <dbReference type="Pfam" id="PF01837"/>
    </source>
</evidence>
<comment type="caution">
    <text evidence="2">The sequence shown here is derived from an EMBL/GenBank/DDBJ whole genome shotgun (WGS) entry which is preliminary data.</text>
</comment>
<evidence type="ECO:0000313" key="2">
    <source>
        <dbReference type="EMBL" id="KMW69931.1"/>
    </source>
</evidence>
<protein>
    <recommendedName>
        <fullName evidence="1">Homocysteine biosynthesis enzyme sulfur-incorporation domain-containing protein</fullName>
    </recommendedName>
</protein>
<reference evidence="2 3" key="1">
    <citation type="submission" date="2015-06" db="EMBL/GenBank/DDBJ databases">
        <title>Draft genome assembly of filamentous brackish cyanobacterium Limnoraphis robusta strain CS-951.</title>
        <authorList>
            <person name="Willis A."/>
            <person name="Parks M."/>
            <person name="Burford M.A."/>
        </authorList>
    </citation>
    <scope>NUCLEOTIDE SEQUENCE [LARGE SCALE GENOMIC DNA]</scope>
    <source>
        <strain evidence="2 3">CS-951</strain>
    </source>
</reference>
<proteinExistence type="predicted"/>
<dbReference type="OrthoDB" id="9765041at2"/>
<dbReference type="PATRIC" id="fig|1637645.4.peg.6575"/>
<dbReference type="EMBL" id="LATL02000336">
    <property type="protein sequence ID" value="KMW69931.1"/>
    <property type="molecule type" value="Genomic_DNA"/>
</dbReference>
<accession>A0A0J9EV38</accession>
<dbReference type="AlphaFoldDB" id="A0A0J9EV38"/>
<sequence length="68" mass="7448">MRTIAEINEKIRASSVVVLTAEEVKARVIETSVAQVAQEVDVITTGTFEPMESSGKLMRKFAPHLSLC</sequence>
<gene>
    <name evidence="2" type="ORF">WN50_39285</name>
</gene>
<evidence type="ECO:0000313" key="3">
    <source>
        <dbReference type="Proteomes" id="UP000033607"/>
    </source>
</evidence>
<dbReference type="Pfam" id="PF01837">
    <property type="entry name" value="HcyBio"/>
    <property type="match status" value="1"/>
</dbReference>
<dbReference type="Proteomes" id="UP000033607">
    <property type="component" value="Unassembled WGS sequence"/>
</dbReference>
<name>A0A0J9EV38_9CYAN</name>
<organism evidence="2 3">
    <name type="scientific">Limnoraphis robusta CS-951</name>
    <dbReference type="NCBI Taxonomy" id="1637645"/>
    <lineage>
        <taxon>Bacteria</taxon>
        <taxon>Bacillati</taxon>
        <taxon>Cyanobacteriota</taxon>
        <taxon>Cyanophyceae</taxon>
        <taxon>Oscillatoriophycideae</taxon>
        <taxon>Oscillatoriales</taxon>
        <taxon>Sirenicapillariaceae</taxon>
        <taxon>Limnoraphis</taxon>
    </lineage>
</organism>
<feature type="domain" description="Homocysteine biosynthesis enzyme sulfur-incorporation" evidence="1">
    <location>
        <begin position="16"/>
        <end position="58"/>
    </location>
</feature>